<evidence type="ECO:0000313" key="3">
    <source>
        <dbReference type="Proteomes" id="UP000187085"/>
    </source>
</evidence>
<organism evidence="2 3">
    <name type="scientific">Tersicoccus phoenicis</name>
    <dbReference type="NCBI Taxonomy" id="554083"/>
    <lineage>
        <taxon>Bacteria</taxon>
        <taxon>Bacillati</taxon>
        <taxon>Actinomycetota</taxon>
        <taxon>Actinomycetes</taxon>
        <taxon>Micrococcales</taxon>
        <taxon>Micrococcaceae</taxon>
        <taxon>Tersicoccus</taxon>
    </lineage>
</organism>
<dbReference type="RefSeq" id="WP_076700818.1">
    <property type="nucleotide sequence ID" value="NZ_MRDE01000006.1"/>
</dbReference>
<dbReference type="GO" id="GO:0016740">
    <property type="term" value="F:transferase activity"/>
    <property type="evidence" value="ECO:0007669"/>
    <property type="project" value="UniProtKB-KW"/>
</dbReference>
<feature type="domain" description="Aminoglycoside phosphotransferase" evidence="1">
    <location>
        <begin position="36"/>
        <end position="256"/>
    </location>
</feature>
<reference evidence="2 3" key="1">
    <citation type="submission" date="2016-12" db="EMBL/GenBank/DDBJ databases">
        <title>Draft genome of Tersicoccus phoenicis 1P05MA.</title>
        <authorList>
            <person name="Nakajima Y."/>
            <person name="Yoshizawa S."/>
            <person name="Nakamura K."/>
            <person name="Ogura Y."/>
            <person name="Hayashi T."/>
            <person name="Kogure K."/>
        </authorList>
    </citation>
    <scope>NUCLEOTIDE SEQUENCE [LARGE SCALE GENOMIC DNA]</scope>
    <source>
        <strain evidence="2 3">1p05MA</strain>
    </source>
</reference>
<dbReference type="AlphaFoldDB" id="A0A1R1LP43"/>
<gene>
    <name evidence="2" type="ORF">BKD30_01100</name>
</gene>
<dbReference type="SUPFAM" id="SSF56112">
    <property type="entry name" value="Protein kinase-like (PK-like)"/>
    <property type="match status" value="1"/>
</dbReference>
<dbReference type="PANTHER" id="PTHR21310:SF42">
    <property type="entry name" value="BIFUNCTIONAL AAC_APH"/>
    <property type="match status" value="1"/>
</dbReference>
<dbReference type="CDD" id="cd05155">
    <property type="entry name" value="APH_ChoK_like_1"/>
    <property type="match status" value="1"/>
</dbReference>
<dbReference type="InterPro" id="IPR002575">
    <property type="entry name" value="Aminoglycoside_PTrfase"/>
</dbReference>
<sequence length="308" mass="32792">MTTAERRPAIDADLVARLVAAQFPAWASLPVRPVPAQGNDNRTFRLGEVLVVRLPSAAGYVEAVEKEDRVLPALAGALPVAVPVPVATGVPGEGYPFPWSVRRWLPGVTVDADPALDRMSLARDLAAFLVAFQRLPADGGPAAGEHSFFRGTHPRVYDGEVRAALETLRRSRSGDDGLDVDACAAVWEEALATDREGSPVWFHGDVGVGNLLTTGGRLSAVIDFGTCGVGDPACDLVIAWTCFDAAERRLFADAVGLPPPTWRLARAWALWKALVTVTGPPPDTVVGRYHRGIQERAVRAVLADPVSG</sequence>
<dbReference type="Gene3D" id="3.30.200.20">
    <property type="entry name" value="Phosphorylase Kinase, domain 1"/>
    <property type="match status" value="1"/>
</dbReference>
<proteinExistence type="predicted"/>
<evidence type="ECO:0000313" key="2">
    <source>
        <dbReference type="EMBL" id="OMH29315.1"/>
    </source>
</evidence>
<dbReference type="STRING" id="554083.BKD30_01100"/>
<evidence type="ECO:0000259" key="1">
    <source>
        <dbReference type="Pfam" id="PF01636"/>
    </source>
</evidence>
<dbReference type="OrthoDB" id="9797603at2"/>
<name>A0A1R1LP43_9MICC</name>
<accession>A0A1R1LP43</accession>
<keyword evidence="3" id="KW-1185">Reference proteome</keyword>
<dbReference type="Proteomes" id="UP000187085">
    <property type="component" value="Unassembled WGS sequence"/>
</dbReference>
<dbReference type="Gene3D" id="3.90.1200.10">
    <property type="match status" value="1"/>
</dbReference>
<dbReference type="InterPro" id="IPR051678">
    <property type="entry name" value="AGP_Transferase"/>
</dbReference>
<comment type="caution">
    <text evidence="2">The sequence shown here is derived from an EMBL/GenBank/DDBJ whole genome shotgun (WGS) entry which is preliminary data.</text>
</comment>
<dbReference type="EMBL" id="MRDE01000006">
    <property type="protein sequence ID" value="OMH29315.1"/>
    <property type="molecule type" value="Genomic_DNA"/>
</dbReference>
<dbReference type="PANTHER" id="PTHR21310">
    <property type="entry name" value="AMINOGLYCOSIDE PHOSPHOTRANSFERASE-RELATED-RELATED"/>
    <property type="match status" value="1"/>
</dbReference>
<dbReference type="InterPro" id="IPR011009">
    <property type="entry name" value="Kinase-like_dom_sf"/>
</dbReference>
<dbReference type="Pfam" id="PF01636">
    <property type="entry name" value="APH"/>
    <property type="match status" value="1"/>
</dbReference>
<keyword evidence="2" id="KW-0808">Transferase</keyword>
<protein>
    <submittedName>
        <fullName evidence="2">Acetyltransferase</fullName>
    </submittedName>
</protein>